<sequence>MKLEIIIFTFSDFWTAFELLKNTGNRFEIYELFIPNFDLNILNKKVSKILFNLNLSLFIVAIRRKFSKPKTALKKTESLALKGI</sequence>
<protein>
    <submittedName>
        <fullName evidence="1">Uncharacterized protein</fullName>
    </submittedName>
</protein>
<gene>
    <name evidence="1" type="ORF">BpHYR1_015387</name>
</gene>
<keyword evidence="2" id="KW-1185">Reference proteome</keyword>
<organism evidence="1 2">
    <name type="scientific">Brachionus plicatilis</name>
    <name type="common">Marine rotifer</name>
    <name type="synonym">Brachionus muelleri</name>
    <dbReference type="NCBI Taxonomy" id="10195"/>
    <lineage>
        <taxon>Eukaryota</taxon>
        <taxon>Metazoa</taxon>
        <taxon>Spiralia</taxon>
        <taxon>Gnathifera</taxon>
        <taxon>Rotifera</taxon>
        <taxon>Eurotatoria</taxon>
        <taxon>Monogononta</taxon>
        <taxon>Pseudotrocha</taxon>
        <taxon>Ploima</taxon>
        <taxon>Brachionidae</taxon>
        <taxon>Brachionus</taxon>
    </lineage>
</organism>
<evidence type="ECO:0000313" key="2">
    <source>
        <dbReference type="Proteomes" id="UP000276133"/>
    </source>
</evidence>
<proteinExistence type="predicted"/>
<comment type="caution">
    <text evidence="1">The sequence shown here is derived from an EMBL/GenBank/DDBJ whole genome shotgun (WGS) entry which is preliminary data.</text>
</comment>
<evidence type="ECO:0000313" key="1">
    <source>
        <dbReference type="EMBL" id="RMZ97593.1"/>
    </source>
</evidence>
<accession>A0A3M7PEZ5</accession>
<reference evidence="1 2" key="1">
    <citation type="journal article" date="2018" name="Sci. Rep.">
        <title>Genomic signatures of local adaptation to the degree of environmental predictability in rotifers.</title>
        <authorList>
            <person name="Franch-Gras L."/>
            <person name="Hahn C."/>
            <person name="Garcia-Roger E.M."/>
            <person name="Carmona M.J."/>
            <person name="Serra M."/>
            <person name="Gomez A."/>
        </authorList>
    </citation>
    <scope>NUCLEOTIDE SEQUENCE [LARGE SCALE GENOMIC DNA]</scope>
    <source>
        <strain evidence="1">HYR1</strain>
    </source>
</reference>
<dbReference type="Proteomes" id="UP000276133">
    <property type="component" value="Unassembled WGS sequence"/>
</dbReference>
<dbReference type="AlphaFoldDB" id="A0A3M7PEZ5"/>
<dbReference type="EMBL" id="REGN01011324">
    <property type="protein sequence ID" value="RMZ97593.1"/>
    <property type="molecule type" value="Genomic_DNA"/>
</dbReference>
<name>A0A3M7PEZ5_BRAPC</name>